<dbReference type="Gene3D" id="3.40.50.1820">
    <property type="entry name" value="alpha/beta hydrolase"/>
    <property type="match status" value="1"/>
</dbReference>
<evidence type="ECO:0000313" key="4">
    <source>
        <dbReference type="EMBL" id="XCO75227.1"/>
    </source>
</evidence>
<dbReference type="PIRSF" id="PIRSF000443">
    <property type="entry name" value="Homoser_Ac_trans"/>
    <property type="match status" value="1"/>
</dbReference>
<feature type="active site" description="Nucleophile" evidence="2">
    <location>
        <position position="159"/>
    </location>
</feature>
<dbReference type="InterPro" id="IPR029058">
    <property type="entry name" value="AB_hydrolase_fold"/>
</dbReference>
<feature type="domain" description="AB hydrolase-1" evidence="3">
    <location>
        <begin position="95"/>
        <end position="332"/>
    </location>
</feature>
<evidence type="ECO:0000259" key="3">
    <source>
        <dbReference type="Pfam" id="PF00561"/>
    </source>
</evidence>
<dbReference type="PANTHER" id="PTHR32268">
    <property type="entry name" value="HOMOSERINE O-ACETYLTRANSFERASE"/>
    <property type="match status" value="1"/>
</dbReference>
<dbReference type="GO" id="GO:0009086">
    <property type="term" value="P:methionine biosynthetic process"/>
    <property type="evidence" value="ECO:0007669"/>
    <property type="project" value="TreeGrafter"/>
</dbReference>
<proteinExistence type="predicted"/>
<dbReference type="EC" id="2.3.1.46" evidence="4"/>
<name>A0AAU8MU46_9GAMM</name>
<gene>
    <name evidence="4" type="ORF">ABU614_00035</name>
</gene>
<dbReference type="PANTHER" id="PTHR32268:SF11">
    <property type="entry name" value="HOMOSERINE O-ACETYLTRANSFERASE"/>
    <property type="match status" value="1"/>
</dbReference>
<dbReference type="Pfam" id="PF00561">
    <property type="entry name" value="Abhydrolase_1"/>
    <property type="match status" value="1"/>
</dbReference>
<reference evidence="4" key="1">
    <citation type="submission" date="2024-06" db="EMBL/GenBank/DDBJ databases">
        <authorList>
            <person name="Li S."/>
        </authorList>
    </citation>
    <scope>NUCLEOTIDE SEQUENCE</scope>
    <source>
        <strain evidence="4">SR10</strain>
    </source>
</reference>
<keyword evidence="1 4" id="KW-0808">Transferase</keyword>
<dbReference type="RefSeq" id="WP_363798086.1">
    <property type="nucleotide sequence ID" value="NZ_CP159925.1"/>
</dbReference>
<protein>
    <submittedName>
        <fullName evidence="4">Homoserine O-succinyltransferase</fullName>
        <ecNumber evidence="4">2.3.1.46</ecNumber>
    </submittedName>
</protein>
<evidence type="ECO:0000256" key="1">
    <source>
        <dbReference type="ARBA" id="ARBA00022679"/>
    </source>
</evidence>
<feature type="active site" evidence="2">
    <location>
        <position position="300"/>
    </location>
</feature>
<dbReference type="AlphaFoldDB" id="A0AAU8MU46"/>
<organism evidence="4">
    <name type="scientific">Lysobacter firmicutimachus</name>
    <dbReference type="NCBI Taxonomy" id="1792846"/>
    <lineage>
        <taxon>Bacteria</taxon>
        <taxon>Pseudomonadati</taxon>
        <taxon>Pseudomonadota</taxon>
        <taxon>Gammaproteobacteria</taxon>
        <taxon>Lysobacterales</taxon>
        <taxon>Lysobacteraceae</taxon>
        <taxon>Lysobacter</taxon>
    </lineage>
</organism>
<dbReference type="SUPFAM" id="SSF53474">
    <property type="entry name" value="alpha/beta-Hydrolases"/>
    <property type="match status" value="1"/>
</dbReference>
<dbReference type="GO" id="GO:0009092">
    <property type="term" value="P:homoserine metabolic process"/>
    <property type="evidence" value="ECO:0007669"/>
    <property type="project" value="TreeGrafter"/>
</dbReference>
<dbReference type="EMBL" id="CP159925">
    <property type="protein sequence ID" value="XCO75227.1"/>
    <property type="molecule type" value="Genomic_DNA"/>
</dbReference>
<accession>A0AAU8MU46</accession>
<sequence>MSFAHSPVASFDASERFVSHEASALAPVAAVERLSARGAATRGEIAIELDLRHAGRRRVLLRYETQGEAGLPALFVAGGISAHRHLAPSREFAEAGWWHSQVGAGRALDPQRFHLVSFDWIGADGELDAPLDPADQADAIAALLDALRIPRLQAFIGYSYGAMVGLQFASRHPARLGELISISGTHRAHPYAAAWRALQRRAVALGALQCDESQGLALARELAVLSYRTPEEFAERFGPAQVRDGRVRVAAEDYLDHCGHKYVARTSTTAFLRLSESIDLQQVDPSTIRLPVTVVAVGEDRLIPLSESYDLIERLRGETRLRVLRSIYGHDACLKEETDIDTILREALADCSQVAA</sequence>
<dbReference type="InterPro" id="IPR000073">
    <property type="entry name" value="AB_hydrolase_1"/>
</dbReference>
<evidence type="ECO:0000256" key="2">
    <source>
        <dbReference type="PIRSR" id="PIRSR000443-1"/>
    </source>
</evidence>
<dbReference type="InterPro" id="IPR008220">
    <property type="entry name" value="HAT_MetX-like"/>
</dbReference>
<feature type="active site" evidence="2">
    <location>
        <position position="330"/>
    </location>
</feature>
<dbReference type="NCBIfam" id="NF006449">
    <property type="entry name" value="PRK08775.1"/>
    <property type="match status" value="1"/>
</dbReference>
<dbReference type="GO" id="GO:0008899">
    <property type="term" value="F:homoserine O-succinyltransferase activity"/>
    <property type="evidence" value="ECO:0007669"/>
    <property type="project" value="UniProtKB-EC"/>
</dbReference>
<dbReference type="GO" id="GO:0004414">
    <property type="term" value="F:homoserine O-acetyltransferase activity"/>
    <property type="evidence" value="ECO:0007669"/>
    <property type="project" value="TreeGrafter"/>
</dbReference>
<keyword evidence="4" id="KW-0012">Acyltransferase</keyword>